<dbReference type="Proteomes" id="UP001589683">
    <property type="component" value="Unassembled WGS sequence"/>
</dbReference>
<reference evidence="1 2" key="1">
    <citation type="submission" date="2024-09" db="EMBL/GenBank/DDBJ databases">
        <authorList>
            <person name="Sun Q."/>
            <person name="Mori K."/>
        </authorList>
    </citation>
    <scope>NUCLEOTIDE SEQUENCE [LARGE SCALE GENOMIC DNA]</scope>
    <source>
        <strain evidence="1 2">CECT 8726</strain>
    </source>
</reference>
<comment type="caution">
    <text evidence="1">The sequence shown here is derived from an EMBL/GenBank/DDBJ whole genome shotgun (WGS) entry which is preliminary data.</text>
</comment>
<keyword evidence="2" id="KW-1185">Reference proteome</keyword>
<organism evidence="1 2">
    <name type="scientific">Pseudohalocynthiibacter aestuariivivens</name>
    <dbReference type="NCBI Taxonomy" id="1591409"/>
    <lineage>
        <taxon>Bacteria</taxon>
        <taxon>Pseudomonadati</taxon>
        <taxon>Pseudomonadota</taxon>
        <taxon>Alphaproteobacteria</taxon>
        <taxon>Rhodobacterales</taxon>
        <taxon>Paracoccaceae</taxon>
        <taxon>Pseudohalocynthiibacter</taxon>
    </lineage>
</organism>
<sequence length="149" mass="16635">MPEAAETLFGDEMREILKIEEETQSVNLSVRDIAPRVFAATDELISSSAGLLRSYGQYLDKQDDPTVEQENKFATEVESLANTLLDASSTIRSLLKKMKLLPTRLQMPTRTLLSLTHLKCRFDKFSESFRGGATPSGDFLNVRNSFANA</sequence>
<dbReference type="RefSeq" id="WP_213888589.1">
    <property type="nucleotide sequence ID" value="NZ_JAGFNU010000004.1"/>
</dbReference>
<evidence type="ECO:0008006" key="3">
    <source>
        <dbReference type="Google" id="ProtNLM"/>
    </source>
</evidence>
<evidence type="ECO:0000313" key="2">
    <source>
        <dbReference type="Proteomes" id="UP001589683"/>
    </source>
</evidence>
<accession>A0ABV5JA54</accession>
<dbReference type="EMBL" id="JBHMEA010000006">
    <property type="protein sequence ID" value="MFB9230324.1"/>
    <property type="molecule type" value="Genomic_DNA"/>
</dbReference>
<protein>
    <recommendedName>
        <fullName evidence="3">Chemotaxis protein</fullName>
    </recommendedName>
</protein>
<gene>
    <name evidence="1" type="ORF">ACFFUT_00815</name>
</gene>
<name>A0ABV5JA54_9RHOB</name>
<evidence type="ECO:0000313" key="1">
    <source>
        <dbReference type="EMBL" id="MFB9230324.1"/>
    </source>
</evidence>
<proteinExistence type="predicted"/>